<keyword evidence="2" id="KW-1185">Reference proteome</keyword>
<dbReference type="AlphaFoldDB" id="A0A090ILY5"/>
<sequence length="168" mass="19846">MSLLNGPLDNHQSYLNHIALENCFDYFGLVERQKKQTTIMLAEKYHRLRLFLNAIESLNTVLEYFFHEQKKSQGWNDHQIINILEIIRKKHPVLYQANHLLNVYKRGEHYGMKESVAVDLQATVVSISSIKQKMEIDFNSTKDERIISEAFDFWFEYNQNPDVSILLP</sequence>
<protein>
    <submittedName>
        <fullName evidence="1">Uncharacterized protein</fullName>
    </submittedName>
</protein>
<gene>
    <name evidence="1" type="ORF">AWOD_I_1323</name>
</gene>
<dbReference type="OrthoDB" id="7059600at2"/>
<dbReference type="Proteomes" id="UP000032427">
    <property type="component" value="Chromosome 1"/>
</dbReference>
<accession>A0A090ILY5</accession>
<dbReference type="GeneID" id="28540882"/>
<reference evidence="2" key="1">
    <citation type="submission" date="2014-09" db="EMBL/GenBank/DDBJ databases">
        <authorList>
            <person name="Hjerde E."/>
        </authorList>
    </citation>
    <scope>NUCLEOTIDE SEQUENCE [LARGE SCALE GENOMIC DNA]</scope>
    <source>
        <strain evidence="2">06/09/139</strain>
    </source>
</reference>
<dbReference type="STRING" id="80852.AWOD_I_1323"/>
<dbReference type="PATRIC" id="fig|80852.17.peg.1361"/>
<organism evidence="1 2">
    <name type="scientific">Aliivibrio wodanis</name>
    <dbReference type="NCBI Taxonomy" id="80852"/>
    <lineage>
        <taxon>Bacteria</taxon>
        <taxon>Pseudomonadati</taxon>
        <taxon>Pseudomonadota</taxon>
        <taxon>Gammaproteobacteria</taxon>
        <taxon>Vibrionales</taxon>
        <taxon>Vibrionaceae</taxon>
        <taxon>Aliivibrio</taxon>
    </lineage>
</organism>
<dbReference type="HOGENOM" id="CLU_1583115_0_0_6"/>
<name>A0A090ILY5_9GAMM</name>
<evidence type="ECO:0000313" key="2">
    <source>
        <dbReference type="Proteomes" id="UP000032427"/>
    </source>
</evidence>
<dbReference type="EMBL" id="LN554846">
    <property type="protein sequence ID" value="CED71402.1"/>
    <property type="molecule type" value="Genomic_DNA"/>
</dbReference>
<proteinExistence type="predicted"/>
<dbReference type="KEGG" id="awd:AWOD_I_1323"/>
<evidence type="ECO:0000313" key="1">
    <source>
        <dbReference type="EMBL" id="CED71402.1"/>
    </source>
</evidence>